<dbReference type="InterPro" id="IPR028427">
    <property type="entry name" value="Met_Sox_Rdtase_MsrB"/>
</dbReference>
<name>A0A0A7PEY7_9SPHN</name>
<proteinExistence type="inferred from homology"/>
<sequence>MTEYRKTSEAVAALSPEQYRVTQQSGTERPGTGEYLNNKDPGIYVDIVSGEPLFASSDKYESGCGWPSFTKPIEPANVAELNDTTHGMIRTEVRSTHGDSHLGHVFTDGPRDRGGLRYCINSASLRFVHRDDMVAQGYGAYLDQVEDIA</sequence>
<dbReference type="Proteomes" id="UP000030907">
    <property type="component" value="Chromosome"/>
</dbReference>
<feature type="active site" description="Nucleophile" evidence="3">
    <location>
        <position position="119"/>
    </location>
</feature>
<dbReference type="OrthoDB" id="9785497at2"/>
<dbReference type="PANTHER" id="PTHR10173">
    <property type="entry name" value="METHIONINE SULFOXIDE REDUCTASE"/>
    <property type="match status" value="1"/>
</dbReference>
<keyword evidence="1 3" id="KW-0560">Oxidoreductase</keyword>
<evidence type="ECO:0000256" key="1">
    <source>
        <dbReference type="ARBA" id="ARBA00023002"/>
    </source>
</evidence>
<protein>
    <recommendedName>
        <fullName evidence="3">Peptide methionine sulfoxide reductase MsrB</fullName>
        <ecNumber evidence="3">1.8.4.12</ecNumber>
    </recommendedName>
    <alternativeName>
        <fullName evidence="3">Peptide-methionine (R)-S-oxide reductase</fullName>
    </alternativeName>
</protein>
<dbReference type="InterPro" id="IPR011057">
    <property type="entry name" value="Mss4-like_sf"/>
</dbReference>
<dbReference type="AlphaFoldDB" id="A0A0A7PEY7"/>
<dbReference type="EMBL" id="CP009122">
    <property type="protein sequence ID" value="AJA07773.1"/>
    <property type="molecule type" value="Genomic_DNA"/>
</dbReference>
<dbReference type="GO" id="GO:0030091">
    <property type="term" value="P:protein repair"/>
    <property type="evidence" value="ECO:0007669"/>
    <property type="project" value="InterPro"/>
</dbReference>
<dbReference type="EC" id="1.8.4.12" evidence="3"/>
<dbReference type="GO" id="GO:0005737">
    <property type="term" value="C:cytoplasm"/>
    <property type="evidence" value="ECO:0007669"/>
    <property type="project" value="TreeGrafter"/>
</dbReference>
<dbReference type="SUPFAM" id="SSF51316">
    <property type="entry name" value="Mss4-like"/>
    <property type="match status" value="1"/>
</dbReference>
<reference evidence="5 6" key="1">
    <citation type="journal article" date="2015" name="Int. J. Syst. Evol. Microbiol.">
        <title>Description of Sphingopyxis fribergensis sp. nov. - a soil bacterium with the ability to degrade styrene and phenylacetic acid.</title>
        <authorList>
            <person name="Oelschlagel M."/>
            <person name="Ruckert C."/>
            <person name="Kalinowski J."/>
            <person name="Schmidt G."/>
            <person name="Schlomann M."/>
            <person name="Tischler D."/>
        </authorList>
    </citation>
    <scope>NUCLEOTIDE SEQUENCE [LARGE SCALE GENOMIC DNA]</scope>
    <source>
        <strain evidence="5 6">Kp5.2</strain>
    </source>
</reference>
<evidence type="ECO:0000256" key="2">
    <source>
        <dbReference type="ARBA" id="ARBA00048488"/>
    </source>
</evidence>
<dbReference type="RefSeq" id="WP_039572052.1">
    <property type="nucleotide sequence ID" value="NZ_CP009122.1"/>
</dbReference>
<feature type="domain" description="MsrB" evidence="4">
    <location>
        <begin position="7"/>
        <end position="130"/>
    </location>
</feature>
<dbReference type="PROSITE" id="PS51790">
    <property type="entry name" value="MSRB"/>
    <property type="match status" value="1"/>
</dbReference>
<comment type="similarity">
    <text evidence="3">Belongs to the MsrB Met sulfoxide reductase family.</text>
</comment>
<dbReference type="FunFam" id="2.170.150.20:FF:000003">
    <property type="entry name" value="Peptide methionine sulfoxide reductase MsrB"/>
    <property type="match status" value="1"/>
</dbReference>
<dbReference type="HAMAP" id="MF_01400">
    <property type="entry name" value="MsrB"/>
    <property type="match status" value="1"/>
</dbReference>
<gene>
    <name evidence="3 5" type="primary">msrB</name>
    <name evidence="5" type="ORF">SKP52_04225</name>
</gene>
<evidence type="ECO:0000313" key="6">
    <source>
        <dbReference type="Proteomes" id="UP000030907"/>
    </source>
</evidence>
<evidence type="ECO:0000256" key="3">
    <source>
        <dbReference type="HAMAP-Rule" id="MF_01400"/>
    </source>
</evidence>
<dbReference type="KEGG" id="sphk:SKP52_04225"/>
<dbReference type="NCBIfam" id="TIGR00357">
    <property type="entry name" value="peptide-methionine (R)-S-oxide reductase MsrB"/>
    <property type="match status" value="1"/>
</dbReference>
<dbReference type="HOGENOM" id="CLU_031040_8_5_5"/>
<dbReference type="GO" id="GO:0033743">
    <property type="term" value="F:peptide-methionine (R)-S-oxide reductase activity"/>
    <property type="evidence" value="ECO:0007669"/>
    <property type="project" value="UniProtKB-UniRule"/>
</dbReference>
<evidence type="ECO:0000313" key="5">
    <source>
        <dbReference type="EMBL" id="AJA07773.1"/>
    </source>
</evidence>
<dbReference type="Pfam" id="PF01641">
    <property type="entry name" value="SelR"/>
    <property type="match status" value="1"/>
</dbReference>
<comment type="catalytic activity">
    <reaction evidence="2 3">
        <text>L-methionyl-[protein] + [thioredoxin]-disulfide + H2O = L-methionyl-(R)-S-oxide-[protein] + [thioredoxin]-dithiol</text>
        <dbReference type="Rhea" id="RHEA:24164"/>
        <dbReference type="Rhea" id="RHEA-COMP:10698"/>
        <dbReference type="Rhea" id="RHEA-COMP:10700"/>
        <dbReference type="Rhea" id="RHEA-COMP:12313"/>
        <dbReference type="Rhea" id="RHEA-COMP:12314"/>
        <dbReference type="ChEBI" id="CHEBI:15377"/>
        <dbReference type="ChEBI" id="CHEBI:16044"/>
        <dbReference type="ChEBI" id="CHEBI:29950"/>
        <dbReference type="ChEBI" id="CHEBI:45764"/>
        <dbReference type="ChEBI" id="CHEBI:50058"/>
        <dbReference type="EC" id="1.8.4.12"/>
    </reaction>
</comment>
<accession>A0A0A7PEY7</accession>
<comment type="caution">
    <text evidence="3">Lacks conserved residue(s) required for the propagation of feature annotation.</text>
</comment>
<dbReference type="PANTHER" id="PTHR10173:SF59">
    <property type="entry name" value="PEPTIDE METHIONINE SULFOXIDE REDUCTASE MSRA_MSRB"/>
    <property type="match status" value="1"/>
</dbReference>
<organism evidence="5 6">
    <name type="scientific">Sphingopyxis fribergensis</name>
    <dbReference type="NCBI Taxonomy" id="1515612"/>
    <lineage>
        <taxon>Bacteria</taxon>
        <taxon>Pseudomonadati</taxon>
        <taxon>Pseudomonadota</taxon>
        <taxon>Alphaproteobacteria</taxon>
        <taxon>Sphingomonadales</taxon>
        <taxon>Sphingomonadaceae</taxon>
        <taxon>Sphingopyxis</taxon>
    </lineage>
</organism>
<keyword evidence="6" id="KW-1185">Reference proteome</keyword>
<dbReference type="GO" id="GO:0006979">
    <property type="term" value="P:response to oxidative stress"/>
    <property type="evidence" value="ECO:0007669"/>
    <property type="project" value="InterPro"/>
</dbReference>
<dbReference type="InterPro" id="IPR002579">
    <property type="entry name" value="Met_Sox_Rdtase_MsrB_dom"/>
</dbReference>
<dbReference type="Gene3D" id="2.170.150.20">
    <property type="entry name" value="Peptide methionine sulfoxide reductase"/>
    <property type="match status" value="1"/>
</dbReference>
<evidence type="ECO:0000259" key="4">
    <source>
        <dbReference type="PROSITE" id="PS51790"/>
    </source>
</evidence>
<dbReference type="STRING" id="1515612.SKP52_04225"/>